<reference evidence="10" key="1">
    <citation type="submission" date="2023-10" db="EMBL/GenBank/DDBJ databases">
        <authorList>
            <person name="Chen Y."/>
            <person name="Shah S."/>
            <person name="Dougan E. K."/>
            <person name="Thang M."/>
            <person name="Chan C."/>
        </authorList>
    </citation>
    <scope>NUCLEOTIDE SEQUENCE [LARGE SCALE GENOMIC DNA]</scope>
</reference>
<dbReference type="Gene3D" id="1.20.1110.10">
    <property type="entry name" value="Calcium-transporting ATPase, transmembrane domain"/>
    <property type="match status" value="1"/>
</dbReference>
<keyword evidence="5" id="KW-1278">Translocase</keyword>
<dbReference type="Pfam" id="PF00122">
    <property type="entry name" value="E1-E2_ATPase"/>
    <property type="match status" value="1"/>
</dbReference>
<feature type="transmembrane region" description="Helical" evidence="8">
    <location>
        <begin position="52"/>
        <end position="70"/>
    </location>
</feature>
<keyword evidence="7 8" id="KW-0472">Membrane</keyword>
<keyword evidence="6 8" id="KW-1133">Transmembrane helix</keyword>
<keyword evidence="2 8" id="KW-0812">Transmembrane</keyword>
<dbReference type="InterPro" id="IPR018303">
    <property type="entry name" value="ATPase_P-typ_P_site"/>
</dbReference>
<dbReference type="Pfam" id="PF08282">
    <property type="entry name" value="Hydrolase_3"/>
    <property type="match status" value="1"/>
</dbReference>
<dbReference type="InterPro" id="IPR059000">
    <property type="entry name" value="ATPase_P-type_domA"/>
</dbReference>
<dbReference type="Proteomes" id="UP001189429">
    <property type="component" value="Unassembled WGS sequence"/>
</dbReference>
<feature type="transmembrane region" description="Helical" evidence="8">
    <location>
        <begin position="82"/>
        <end position="101"/>
    </location>
</feature>
<keyword evidence="11" id="KW-1185">Reference proteome</keyword>
<dbReference type="Gene3D" id="2.70.150.10">
    <property type="entry name" value="Calcium-transporting ATPase, cytoplasmic transduction domain A"/>
    <property type="match status" value="1"/>
</dbReference>
<evidence type="ECO:0000256" key="2">
    <source>
        <dbReference type="ARBA" id="ARBA00022692"/>
    </source>
</evidence>
<dbReference type="EMBL" id="CAUYUJ010006803">
    <property type="protein sequence ID" value="CAK0818749.1"/>
    <property type="molecule type" value="Genomic_DNA"/>
</dbReference>
<dbReference type="SUPFAM" id="SSF81665">
    <property type="entry name" value="Calcium ATPase, transmembrane domain M"/>
    <property type="match status" value="1"/>
</dbReference>
<dbReference type="InterPro" id="IPR044492">
    <property type="entry name" value="P_typ_ATPase_HD_dom"/>
</dbReference>
<feature type="transmembrane region" description="Helical" evidence="8">
    <location>
        <begin position="249"/>
        <end position="267"/>
    </location>
</feature>
<dbReference type="SUPFAM" id="SSF81660">
    <property type="entry name" value="Metal cation-transporting ATPase, ATP-binding domain N"/>
    <property type="match status" value="1"/>
</dbReference>
<dbReference type="SFLD" id="SFLDF00027">
    <property type="entry name" value="p-type_atpase"/>
    <property type="match status" value="1"/>
</dbReference>
<comment type="subcellular location">
    <subcellularLocation>
        <location evidence="1">Membrane</location>
        <topology evidence="1">Multi-pass membrane protein</topology>
    </subcellularLocation>
</comment>
<keyword evidence="4" id="KW-0067">ATP-binding</keyword>
<dbReference type="InterPro" id="IPR023299">
    <property type="entry name" value="ATPase_P-typ_cyto_dom_N"/>
</dbReference>
<evidence type="ECO:0000256" key="1">
    <source>
        <dbReference type="ARBA" id="ARBA00004141"/>
    </source>
</evidence>
<dbReference type="SUPFAM" id="SSF56784">
    <property type="entry name" value="HAD-like"/>
    <property type="match status" value="1"/>
</dbReference>
<evidence type="ECO:0000313" key="11">
    <source>
        <dbReference type="Proteomes" id="UP001189429"/>
    </source>
</evidence>
<feature type="transmembrane region" description="Helical" evidence="8">
    <location>
        <begin position="945"/>
        <end position="964"/>
    </location>
</feature>
<feature type="transmembrane region" description="Helical" evidence="8">
    <location>
        <begin position="984"/>
        <end position="1004"/>
    </location>
</feature>
<dbReference type="PRINTS" id="PR00119">
    <property type="entry name" value="CATATPASE"/>
</dbReference>
<feature type="domain" description="Cation-transporting P-type ATPase N-terminal" evidence="9">
    <location>
        <begin position="6"/>
        <end position="69"/>
    </location>
</feature>
<dbReference type="PRINTS" id="PR00121">
    <property type="entry name" value="NAKATPASE"/>
</dbReference>
<name>A0ABN9RIV1_9DINO</name>
<feature type="transmembrane region" description="Helical" evidence="8">
    <location>
        <begin position="837"/>
        <end position="859"/>
    </location>
</feature>
<dbReference type="SFLD" id="SFLDG00002">
    <property type="entry name" value="C1.7:_P-type_atpase_like"/>
    <property type="match status" value="1"/>
</dbReference>
<evidence type="ECO:0000313" key="10">
    <source>
        <dbReference type="EMBL" id="CAK0818749.1"/>
    </source>
</evidence>
<feature type="transmembrane region" description="Helical" evidence="8">
    <location>
        <begin position="287"/>
        <end position="313"/>
    </location>
</feature>
<evidence type="ECO:0000256" key="3">
    <source>
        <dbReference type="ARBA" id="ARBA00022741"/>
    </source>
</evidence>
<protein>
    <recommendedName>
        <fullName evidence="9">Cation-transporting P-type ATPase N-terminal domain-containing protein</fullName>
    </recommendedName>
</protein>
<dbReference type="Gene3D" id="3.40.1110.10">
    <property type="entry name" value="Calcium-transporting ATPase, cytoplasmic domain N"/>
    <property type="match status" value="1"/>
</dbReference>
<dbReference type="Pfam" id="PF13246">
    <property type="entry name" value="Cation_ATPase"/>
    <property type="match status" value="1"/>
</dbReference>
<dbReference type="SMART" id="SM00831">
    <property type="entry name" value="Cation_ATPase_N"/>
    <property type="match status" value="1"/>
</dbReference>
<dbReference type="SFLD" id="SFLDS00003">
    <property type="entry name" value="Haloacid_Dehalogenase"/>
    <property type="match status" value="1"/>
</dbReference>
<evidence type="ECO:0000256" key="6">
    <source>
        <dbReference type="ARBA" id="ARBA00022989"/>
    </source>
</evidence>
<dbReference type="InterPro" id="IPR036412">
    <property type="entry name" value="HAD-like_sf"/>
</dbReference>
<dbReference type="InterPro" id="IPR008250">
    <property type="entry name" value="ATPase_P-typ_transduc_dom_A_sf"/>
</dbReference>
<dbReference type="Pfam" id="PF00690">
    <property type="entry name" value="Cation_ATPase_N"/>
    <property type="match status" value="1"/>
</dbReference>
<evidence type="ECO:0000259" key="9">
    <source>
        <dbReference type="SMART" id="SM00831"/>
    </source>
</evidence>
<evidence type="ECO:0000256" key="8">
    <source>
        <dbReference type="SAM" id="Phobius"/>
    </source>
</evidence>
<dbReference type="PROSITE" id="PS00154">
    <property type="entry name" value="ATPASE_E1_E2"/>
    <property type="match status" value="1"/>
</dbReference>
<dbReference type="NCBIfam" id="TIGR01494">
    <property type="entry name" value="ATPase_P-type"/>
    <property type="match status" value="2"/>
</dbReference>
<organism evidence="10 11">
    <name type="scientific">Prorocentrum cordatum</name>
    <dbReference type="NCBI Taxonomy" id="2364126"/>
    <lineage>
        <taxon>Eukaryota</taxon>
        <taxon>Sar</taxon>
        <taxon>Alveolata</taxon>
        <taxon>Dinophyceae</taxon>
        <taxon>Prorocentrales</taxon>
        <taxon>Prorocentraceae</taxon>
        <taxon>Prorocentrum</taxon>
    </lineage>
</organism>
<evidence type="ECO:0000256" key="5">
    <source>
        <dbReference type="ARBA" id="ARBA00022967"/>
    </source>
</evidence>
<dbReference type="Pfam" id="PF00689">
    <property type="entry name" value="Cation_ATPase_C"/>
    <property type="match status" value="1"/>
</dbReference>
<accession>A0ABN9RIV1</accession>
<dbReference type="InterPro" id="IPR004014">
    <property type="entry name" value="ATPase_P-typ_cation-transptr_N"/>
</dbReference>
<evidence type="ECO:0000256" key="4">
    <source>
        <dbReference type="ARBA" id="ARBA00022840"/>
    </source>
</evidence>
<gene>
    <name evidence="10" type="ORF">PCOR1329_LOCUS20905</name>
</gene>
<dbReference type="InterPro" id="IPR023214">
    <property type="entry name" value="HAD_sf"/>
</dbReference>
<dbReference type="PANTHER" id="PTHR42861">
    <property type="entry name" value="CALCIUM-TRANSPORTING ATPASE"/>
    <property type="match status" value="1"/>
</dbReference>
<sequence length="1019" mass="110582">MSQVLKFYGVSIEEGLSTEQVGRQQARFGKNVLDEQEKKSLFQLVAEQFEDTLVRILLVSAAISFVLTYFDAEAAGEGWTAYVEPFVILTILVLNAIVGVWQESNAEKALDALKKLAPDEAFCLRDQQWKKIHAEDLVPGDIVEVKVGDKVPADIRVVKQKTISIRLEQSQLTGESQAVLKDTDVVPEDSVIQGKHNTLFASTTVSSGACVGVVCRTGMQTEIGNIQSQVQEAAQDEEQTPLQQKLDEFGNVLAKIIGIVCVLVWLINYKNFFDPKHGSVLRGCIYYFKIAVALAVAAIPEGLPAVITTCLALGTRQMAKRNAIVRKLPSVETLGCTTVICSDKTGTLTTNEMCVVRLSLPGGGGAMRTCEVEGHTYAPLGEVRGLAVDWGKDEALKAFCRTGALCNEARLLLNDEGRFVRHGEPTEAAIRVLVEKLGCPDQALNGRCHQAAKRARADAMAFSEYWSAGLTKQAVLEFNRDRKSMSVLYGTEGAGNSLYVKGASEVMLTRCSTVMLPDGTVEDLTDAWRATITAEIQSMATSALRTIAFATRGDLAELRTYNGPSHPDHALLADPSSFVRLESGMTFLGLVGILDPPRPECRPAIAACGQAGISVIMITGDNKDTAEAISRNLGILSSGGSHEGCSFTGKEFEDLPEKEKEALLSRIVAKRGTEGAVFSRTEPRHKQMIVKILKQLGEIAAMTGDGVNDAPALKQADIGIAMGIAGTEVAKEAADMVLADDNFSSIVAAVEEGRSIYNNMKAFIRYMISSNVGEVASIFFTAAIGIPEGLSSVQLLWVNLVTDGPPATALGFNPPDLDVMDKPPRRKDDSLISNWSFVRYGVVGFYVGLAVVGIFVYWYCYDEAADGHTLVTLPQLMTWNQCDTWSDFRVAPFMDMKFDANPCSYFKAGKVKASTLSLTVLVVIEMLNAFNALSEDGSLVQMPPWANPYLIVASSFSIFVHVLILYVPVLSKIFGVCPLDAHDWVLVMAFSVPVILIDEVLKLLGRGYNAARKDGLKLD</sequence>
<proteinExistence type="predicted"/>
<keyword evidence="3" id="KW-0547">Nucleotide-binding</keyword>
<dbReference type="SUPFAM" id="SSF81653">
    <property type="entry name" value="Calcium ATPase, transduction domain A"/>
    <property type="match status" value="1"/>
</dbReference>
<dbReference type="InterPro" id="IPR001757">
    <property type="entry name" value="P_typ_ATPase"/>
</dbReference>
<comment type="caution">
    <text evidence="10">The sequence shown here is derived from an EMBL/GenBank/DDBJ whole genome shotgun (WGS) entry which is preliminary data.</text>
</comment>
<dbReference type="Gene3D" id="3.40.50.1000">
    <property type="entry name" value="HAD superfamily/HAD-like"/>
    <property type="match status" value="1"/>
</dbReference>
<dbReference type="InterPro" id="IPR006068">
    <property type="entry name" value="ATPase_P-typ_cation-transptr_C"/>
</dbReference>
<dbReference type="InterPro" id="IPR023298">
    <property type="entry name" value="ATPase_P-typ_TM_dom_sf"/>
</dbReference>
<evidence type="ECO:0000256" key="7">
    <source>
        <dbReference type="ARBA" id="ARBA00023136"/>
    </source>
</evidence>